<keyword evidence="9" id="KW-0966">Cell projection</keyword>
<dbReference type="NCBIfam" id="TIGR01395">
    <property type="entry name" value="FlgC"/>
    <property type="match status" value="1"/>
</dbReference>
<dbReference type="InterPro" id="IPR006299">
    <property type="entry name" value="FlgC"/>
</dbReference>
<dbReference type="PROSITE" id="PS00588">
    <property type="entry name" value="FLAGELLA_BB_ROD"/>
    <property type="match status" value="1"/>
</dbReference>
<dbReference type="InterPro" id="IPR019776">
    <property type="entry name" value="Flagellar_basal_body_rod_CS"/>
</dbReference>
<evidence type="ECO:0000259" key="8">
    <source>
        <dbReference type="Pfam" id="PF06429"/>
    </source>
</evidence>
<dbReference type="GO" id="GO:0071978">
    <property type="term" value="P:bacterial-type flagellum-dependent swarming motility"/>
    <property type="evidence" value="ECO:0007669"/>
    <property type="project" value="TreeGrafter"/>
</dbReference>
<dbReference type="GO" id="GO:0030694">
    <property type="term" value="C:bacterial-type flagellum basal body, rod"/>
    <property type="evidence" value="ECO:0007669"/>
    <property type="project" value="UniProtKB-UniRule"/>
</dbReference>
<evidence type="ECO:0000259" key="7">
    <source>
        <dbReference type="Pfam" id="PF00460"/>
    </source>
</evidence>
<dbReference type="AlphaFoldDB" id="A0A226BYX6"/>
<dbReference type="InterPro" id="IPR001444">
    <property type="entry name" value="Flag_bb_rod_N"/>
</dbReference>
<gene>
    <name evidence="9" type="primary">flgC</name>
    <name evidence="9" type="ORF">CDO51_03975</name>
</gene>
<comment type="caution">
    <text evidence="9">The sequence shown here is derived from an EMBL/GenBank/DDBJ whole genome shotgun (WGS) entry which is preliminary data.</text>
</comment>
<accession>A0A226BYX6</accession>
<keyword evidence="10" id="KW-1185">Reference proteome</keyword>
<feature type="domain" description="Flagellar basal body rod protein N-terminal" evidence="7">
    <location>
        <begin position="8"/>
        <end position="35"/>
    </location>
</feature>
<protein>
    <recommendedName>
        <fullName evidence="3 6">Flagellar basal-body rod protein FlgC</fullName>
    </recommendedName>
</protein>
<comment type="subunit">
    <text evidence="5 6">The basal body constitutes a major portion of the flagellar organelle and consists of four rings (L,P,S, and M) mounted on a central rod. The rod consists of about 26 subunits of FlgG in the distal portion, and FlgB, FlgC and FlgF are thought to build up the proximal portion of the rod with about 6 subunits each.</text>
</comment>
<keyword evidence="9" id="KW-0282">Flagellum</keyword>
<evidence type="ECO:0000256" key="4">
    <source>
        <dbReference type="ARBA" id="ARBA00023143"/>
    </source>
</evidence>
<evidence type="ECO:0000313" key="9">
    <source>
        <dbReference type="EMBL" id="OWZ84223.1"/>
    </source>
</evidence>
<keyword evidence="4 6" id="KW-0975">Bacterial flagellum</keyword>
<dbReference type="OrthoDB" id="9794148at2"/>
<evidence type="ECO:0000256" key="5">
    <source>
        <dbReference type="ARBA" id="ARBA00025933"/>
    </source>
</evidence>
<dbReference type="Pfam" id="PF06429">
    <property type="entry name" value="Flg_bbr_C"/>
    <property type="match status" value="1"/>
</dbReference>
<comment type="subcellular location">
    <subcellularLocation>
        <location evidence="1 6">Bacterial flagellum basal body</location>
    </subcellularLocation>
</comment>
<name>A0A226BYX6_9FIRM</name>
<dbReference type="PANTHER" id="PTHR30435:SF2">
    <property type="entry name" value="FLAGELLAR BASAL-BODY ROD PROTEIN FLGC"/>
    <property type="match status" value="1"/>
</dbReference>
<dbReference type="Pfam" id="PF00460">
    <property type="entry name" value="Flg_bb_rod"/>
    <property type="match status" value="1"/>
</dbReference>
<feature type="domain" description="Flagellar basal-body/hook protein C-terminal" evidence="8">
    <location>
        <begin position="104"/>
        <end position="147"/>
    </location>
</feature>
<dbReference type="EMBL" id="NIQC01000006">
    <property type="protein sequence ID" value="OWZ84223.1"/>
    <property type="molecule type" value="Genomic_DNA"/>
</dbReference>
<organism evidence="9 10">
    <name type="scientific">Natranaerobius trueperi</name>
    <dbReference type="NCBI Taxonomy" id="759412"/>
    <lineage>
        <taxon>Bacteria</taxon>
        <taxon>Bacillati</taxon>
        <taxon>Bacillota</taxon>
        <taxon>Clostridia</taxon>
        <taxon>Natranaerobiales</taxon>
        <taxon>Natranaerobiaceae</taxon>
        <taxon>Natranaerobius</taxon>
    </lineage>
</organism>
<evidence type="ECO:0000313" key="10">
    <source>
        <dbReference type="Proteomes" id="UP000214588"/>
    </source>
</evidence>
<dbReference type="PANTHER" id="PTHR30435">
    <property type="entry name" value="FLAGELLAR PROTEIN"/>
    <property type="match status" value="1"/>
</dbReference>
<proteinExistence type="inferred from homology"/>
<dbReference type="Proteomes" id="UP000214588">
    <property type="component" value="Unassembled WGS sequence"/>
</dbReference>
<evidence type="ECO:0000256" key="3">
    <source>
        <dbReference type="ARBA" id="ARBA00017941"/>
    </source>
</evidence>
<evidence type="ECO:0000256" key="6">
    <source>
        <dbReference type="RuleBase" id="RU362062"/>
    </source>
</evidence>
<sequence>MSFFNTFDISGSGLTAERLRMDTISNNIANANTTRTEDGGAYRRQTPVFEPRSNDFSNHLQRFLQDGTSSSNNKGGVRVTEIIEDDAPLKEVYKPNHPDADPETGYVEKPNVEIVNEMVDMITASRAYEANSTAIDNAKNMAMRTLEIGR</sequence>
<dbReference type="InterPro" id="IPR010930">
    <property type="entry name" value="Flg_bb/hook_C_dom"/>
</dbReference>
<evidence type="ECO:0000256" key="2">
    <source>
        <dbReference type="ARBA" id="ARBA00009677"/>
    </source>
</evidence>
<dbReference type="RefSeq" id="WP_089023008.1">
    <property type="nucleotide sequence ID" value="NZ_NIQC01000006.1"/>
</dbReference>
<comment type="similarity">
    <text evidence="2">Belongs to the flagella basal body rod proteins family.</text>
</comment>
<reference evidence="9 10" key="1">
    <citation type="submission" date="2017-06" db="EMBL/GenBank/DDBJ databases">
        <title>Draft Genome Sequence of Natranaerobius trueperi halophilic, alkalithermophilic bacteria from soda lakes.</title>
        <authorList>
            <person name="Zhao B."/>
        </authorList>
    </citation>
    <scope>NUCLEOTIDE SEQUENCE [LARGE SCALE GENOMIC DNA]</scope>
    <source>
        <strain evidence="9 10">DSM 18760</strain>
    </source>
</reference>
<keyword evidence="9" id="KW-0969">Cilium</keyword>
<evidence type="ECO:0000256" key="1">
    <source>
        <dbReference type="ARBA" id="ARBA00004117"/>
    </source>
</evidence>